<name>A0A0A9FAZ4_ARUDO</name>
<protein>
    <submittedName>
        <fullName evidence="2">Uncharacterized protein</fullName>
    </submittedName>
</protein>
<evidence type="ECO:0000256" key="1">
    <source>
        <dbReference type="SAM" id="MobiDB-lite"/>
    </source>
</evidence>
<dbReference type="AlphaFoldDB" id="A0A0A9FAZ4"/>
<reference evidence="2" key="1">
    <citation type="submission" date="2014-09" db="EMBL/GenBank/DDBJ databases">
        <authorList>
            <person name="Magalhaes I.L.F."/>
            <person name="Oliveira U."/>
            <person name="Santos F.R."/>
            <person name="Vidigal T.H.D.A."/>
            <person name="Brescovit A.D."/>
            <person name="Santos A.J."/>
        </authorList>
    </citation>
    <scope>NUCLEOTIDE SEQUENCE</scope>
    <source>
        <tissue evidence="2">Shoot tissue taken approximately 20 cm above the soil surface</tissue>
    </source>
</reference>
<reference evidence="2" key="2">
    <citation type="journal article" date="2015" name="Data Brief">
        <title>Shoot transcriptome of the giant reed, Arundo donax.</title>
        <authorList>
            <person name="Barrero R.A."/>
            <person name="Guerrero F.D."/>
            <person name="Moolhuijzen P."/>
            <person name="Goolsby J.A."/>
            <person name="Tidwell J."/>
            <person name="Bellgard S.E."/>
            <person name="Bellgard M.I."/>
        </authorList>
    </citation>
    <scope>NUCLEOTIDE SEQUENCE</scope>
    <source>
        <tissue evidence="2">Shoot tissue taken approximately 20 cm above the soil surface</tissue>
    </source>
</reference>
<proteinExistence type="predicted"/>
<sequence length="22" mass="2437">MGSWTAVPAVSARSRRWAPRPP</sequence>
<organism evidence="2">
    <name type="scientific">Arundo donax</name>
    <name type="common">Giant reed</name>
    <name type="synonym">Donax arundinaceus</name>
    <dbReference type="NCBI Taxonomy" id="35708"/>
    <lineage>
        <taxon>Eukaryota</taxon>
        <taxon>Viridiplantae</taxon>
        <taxon>Streptophyta</taxon>
        <taxon>Embryophyta</taxon>
        <taxon>Tracheophyta</taxon>
        <taxon>Spermatophyta</taxon>
        <taxon>Magnoliopsida</taxon>
        <taxon>Liliopsida</taxon>
        <taxon>Poales</taxon>
        <taxon>Poaceae</taxon>
        <taxon>PACMAD clade</taxon>
        <taxon>Arundinoideae</taxon>
        <taxon>Arundineae</taxon>
        <taxon>Arundo</taxon>
    </lineage>
</organism>
<feature type="region of interest" description="Disordered" evidence="1">
    <location>
        <begin position="1"/>
        <end position="22"/>
    </location>
</feature>
<feature type="compositionally biased region" description="Low complexity" evidence="1">
    <location>
        <begin position="1"/>
        <end position="12"/>
    </location>
</feature>
<dbReference type="EMBL" id="GBRH01187711">
    <property type="protein sequence ID" value="JAE10185.1"/>
    <property type="molecule type" value="Transcribed_RNA"/>
</dbReference>
<feature type="compositionally biased region" description="Basic residues" evidence="1">
    <location>
        <begin position="13"/>
        <end position="22"/>
    </location>
</feature>
<accession>A0A0A9FAZ4</accession>
<evidence type="ECO:0000313" key="2">
    <source>
        <dbReference type="EMBL" id="JAE10185.1"/>
    </source>
</evidence>